<evidence type="ECO:0000259" key="4">
    <source>
        <dbReference type="Pfam" id="PF13302"/>
    </source>
</evidence>
<dbReference type="PANTHER" id="PTHR43792:SF8">
    <property type="entry name" value="[RIBOSOMAL PROTEIN US5]-ALANINE N-ACETYLTRANSFERASE"/>
    <property type="match status" value="1"/>
</dbReference>
<dbReference type="InterPro" id="IPR000182">
    <property type="entry name" value="GNAT_dom"/>
</dbReference>
<accession>A0A9D1TGE0</accession>
<protein>
    <submittedName>
        <fullName evidence="5">GNAT family N-acetyltransferase</fullName>
    </submittedName>
</protein>
<keyword evidence="2" id="KW-0012">Acyltransferase</keyword>
<reference evidence="5" key="2">
    <citation type="submission" date="2021-04" db="EMBL/GenBank/DDBJ databases">
        <authorList>
            <person name="Gilroy R."/>
        </authorList>
    </citation>
    <scope>NUCLEOTIDE SEQUENCE</scope>
    <source>
        <strain evidence="5">CHK195-9823</strain>
    </source>
</reference>
<dbReference type="AlphaFoldDB" id="A0A9D1TGE0"/>
<dbReference type="InterPro" id="IPR051531">
    <property type="entry name" value="N-acetyltransferase"/>
</dbReference>
<dbReference type="Proteomes" id="UP000886814">
    <property type="component" value="Unassembled WGS sequence"/>
</dbReference>
<comment type="caution">
    <text evidence="5">The sequence shown here is derived from an EMBL/GenBank/DDBJ whole genome shotgun (WGS) entry which is preliminary data.</text>
</comment>
<dbReference type="PANTHER" id="PTHR43792">
    <property type="entry name" value="GNAT FAMILY, PUTATIVE (AFU_ORTHOLOGUE AFUA_3G00765)-RELATED-RELATED"/>
    <property type="match status" value="1"/>
</dbReference>
<dbReference type="Pfam" id="PF13302">
    <property type="entry name" value="Acetyltransf_3"/>
    <property type="match status" value="1"/>
</dbReference>
<feature type="domain" description="N-acetyltransferase" evidence="4">
    <location>
        <begin position="31"/>
        <end position="105"/>
    </location>
</feature>
<organism evidence="5 6">
    <name type="scientific">Candidatus Blautia stercorigallinarum</name>
    <dbReference type="NCBI Taxonomy" id="2838501"/>
    <lineage>
        <taxon>Bacteria</taxon>
        <taxon>Bacillati</taxon>
        <taxon>Bacillota</taxon>
        <taxon>Clostridia</taxon>
        <taxon>Lachnospirales</taxon>
        <taxon>Lachnospiraceae</taxon>
        <taxon>Blautia</taxon>
    </lineage>
</organism>
<dbReference type="SUPFAM" id="SSF55729">
    <property type="entry name" value="Acyl-CoA N-acyltransferases (Nat)"/>
    <property type="match status" value="1"/>
</dbReference>
<evidence type="ECO:0000256" key="2">
    <source>
        <dbReference type="ARBA" id="ARBA00023315"/>
    </source>
</evidence>
<evidence type="ECO:0000256" key="1">
    <source>
        <dbReference type="ARBA" id="ARBA00022679"/>
    </source>
</evidence>
<dbReference type="InterPro" id="IPR016181">
    <property type="entry name" value="Acyl_CoA_acyltransferase"/>
</dbReference>
<reference evidence="5" key="1">
    <citation type="journal article" date="2021" name="PeerJ">
        <title>Extensive microbial diversity within the chicken gut microbiome revealed by metagenomics and culture.</title>
        <authorList>
            <person name="Gilroy R."/>
            <person name="Ravi A."/>
            <person name="Getino M."/>
            <person name="Pursley I."/>
            <person name="Horton D.L."/>
            <person name="Alikhan N.F."/>
            <person name="Baker D."/>
            <person name="Gharbi K."/>
            <person name="Hall N."/>
            <person name="Watson M."/>
            <person name="Adriaenssens E.M."/>
            <person name="Foster-Nyarko E."/>
            <person name="Jarju S."/>
            <person name="Secka A."/>
            <person name="Antonio M."/>
            <person name="Oren A."/>
            <person name="Chaudhuri R.R."/>
            <person name="La Ragione R."/>
            <person name="Hildebrand F."/>
            <person name="Pallen M.J."/>
        </authorList>
    </citation>
    <scope>NUCLEOTIDE SEQUENCE</scope>
    <source>
        <strain evidence="5">CHK195-9823</strain>
    </source>
</reference>
<sequence>MRGRWRDAAKNDKESGLWRIKTESKEIATKRLLLRKLHKEDRGFFYKLLRDQKVNRFLPWFPVKSMEETEQFLKEKYLAVYENGQGYAYVICLKESGMPVGIKRFIRRS</sequence>
<comment type="similarity">
    <text evidence="3">Belongs to the acetyltransferase family. RimJ subfamily.</text>
</comment>
<evidence type="ECO:0000313" key="5">
    <source>
        <dbReference type="EMBL" id="HIV39824.1"/>
    </source>
</evidence>
<keyword evidence="1" id="KW-0808">Transferase</keyword>
<gene>
    <name evidence="5" type="ORF">H9747_12675</name>
</gene>
<evidence type="ECO:0000313" key="6">
    <source>
        <dbReference type="Proteomes" id="UP000886814"/>
    </source>
</evidence>
<dbReference type="EMBL" id="DXIQ01000089">
    <property type="protein sequence ID" value="HIV39824.1"/>
    <property type="molecule type" value="Genomic_DNA"/>
</dbReference>
<evidence type="ECO:0000256" key="3">
    <source>
        <dbReference type="ARBA" id="ARBA00038502"/>
    </source>
</evidence>
<proteinExistence type="inferred from homology"/>
<dbReference type="GO" id="GO:0016747">
    <property type="term" value="F:acyltransferase activity, transferring groups other than amino-acyl groups"/>
    <property type="evidence" value="ECO:0007669"/>
    <property type="project" value="InterPro"/>
</dbReference>
<name>A0A9D1TGE0_9FIRM</name>
<dbReference type="Gene3D" id="3.40.630.30">
    <property type="match status" value="1"/>
</dbReference>